<organism evidence="2 3">
    <name type="scientific">Streptomyces monticola</name>
    <dbReference type="NCBI Taxonomy" id="2666263"/>
    <lineage>
        <taxon>Bacteria</taxon>
        <taxon>Bacillati</taxon>
        <taxon>Actinomycetota</taxon>
        <taxon>Actinomycetes</taxon>
        <taxon>Kitasatosporales</taxon>
        <taxon>Streptomycetaceae</taxon>
        <taxon>Streptomyces</taxon>
    </lineage>
</organism>
<name>A0ABW2JB48_9ACTN</name>
<gene>
    <name evidence="2" type="ORF">ACFQVC_01005</name>
</gene>
<reference evidence="3" key="1">
    <citation type="journal article" date="2019" name="Int. J. Syst. Evol. Microbiol.">
        <title>The Global Catalogue of Microorganisms (GCM) 10K type strain sequencing project: providing services to taxonomists for standard genome sequencing and annotation.</title>
        <authorList>
            <consortium name="The Broad Institute Genomics Platform"/>
            <consortium name="The Broad Institute Genome Sequencing Center for Infectious Disease"/>
            <person name="Wu L."/>
            <person name="Ma J."/>
        </authorList>
    </citation>
    <scope>NUCLEOTIDE SEQUENCE [LARGE SCALE GENOMIC DNA]</scope>
    <source>
        <strain evidence="3">SYNS20</strain>
    </source>
</reference>
<evidence type="ECO:0000256" key="1">
    <source>
        <dbReference type="SAM" id="Phobius"/>
    </source>
</evidence>
<feature type="transmembrane region" description="Helical" evidence="1">
    <location>
        <begin position="85"/>
        <end position="107"/>
    </location>
</feature>
<dbReference type="EMBL" id="JBHTCF010000001">
    <property type="protein sequence ID" value="MFC7302793.1"/>
    <property type="molecule type" value="Genomic_DNA"/>
</dbReference>
<evidence type="ECO:0000313" key="2">
    <source>
        <dbReference type="EMBL" id="MFC7302793.1"/>
    </source>
</evidence>
<proteinExistence type="predicted"/>
<protein>
    <submittedName>
        <fullName evidence="2">Uncharacterized protein</fullName>
    </submittedName>
</protein>
<dbReference type="RefSeq" id="WP_381825352.1">
    <property type="nucleotide sequence ID" value="NZ_JBHTCF010000001.1"/>
</dbReference>
<keyword evidence="1" id="KW-0472">Membrane</keyword>
<accession>A0ABW2JB48</accession>
<sequence>MTARASRLQLTAWTAGAGAGATVGYGAILLAARARAYCDAGWEAGGKLELNVLLVPVMAAFAGAALLGAMGARRATAQGSRGARATAQLLAVALVLTALTWWIFAWLGTLDGYPGDSGLCPASNVPPWWPHWIPA</sequence>
<evidence type="ECO:0000313" key="3">
    <source>
        <dbReference type="Proteomes" id="UP001596523"/>
    </source>
</evidence>
<dbReference type="Proteomes" id="UP001596523">
    <property type="component" value="Unassembled WGS sequence"/>
</dbReference>
<feature type="transmembrane region" description="Helical" evidence="1">
    <location>
        <begin position="52"/>
        <end position="73"/>
    </location>
</feature>
<keyword evidence="1" id="KW-1133">Transmembrane helix</keyword>
<comment type="caution">
    <text evidence="2">The sequence shown here is derived from an EMBL/GenBank/DDBJ whole genome shotgun (WGS) entry which is preliminary data.</text>
</comment>
<keyword evidence="1" id="KW-0812">Transmembrane</keyword>
<keyword evidence="3" id="KW-1185">Reference proteome</keyword>